<dbReference type="PANTHER" id="PTHR34580">
    <property type="match status" value="1"/>
</dbReference>
<evidence type="ECO:0000259" key="1">
    <source>
        <dbReference type="Pfam" id="PF08279"/>
    </source>
</evidence>
<dbReference type="PROSITE" id="PS52050">
    <property type="entry name" value="WYL"/>
    <property type="match status" value="1"/>
</dbReference>
<evidence type="ECO:0000259" key="2">
    <source>
        <dbReference type="Pfam" id="PF25583"/>
    </source>
</evidence>
<dbReference type="SUPFAM" id="SSF46785">
    <property type="entry name" value="Winged helix' DNA-binding domain"/>
    <property type="match status" value="1"/>
</dbReference>
<dbReference type="InterPro" id="IPR051534">
    <property type="entry name" value="CBASS_pafABC_assoc_protein"/>
</dbReference>
<dbReference type="PIRSF" id="PIRSF016838">
    <property type="entry name" value="PafC"/>
    <property type="match status" value="1"/>
</dbReference>
<gene>
    <name evidence="3" type="ORF">LX69_03029</name>
</gene>
<dbReference type="Pfam" id="PF25583">
    <property type="entry name" value="WCX"/>
    <property type="match status" value="1"/>
</dbReference>
<dbReference type="InterPro" id="IPR036388">
    <property type="entry name" value="WH-like_DNA-bd_sf"/>
</dbReference>
<dbReference type="RefSeq" id="WP_111446840.1">
    <property type="nucleotide sequence ID" value="NZ_QKZK01000036.1"/>
</dbReference>
<proteinExistence type="predicted"/>
<dbReference type="OrthoDB" id="1315521at2"/>
<dbReference type="InterPro" id="IPR036390">
    <property type="entry name" value="WH_DNA-bd_sf"/>
</dbReference>
<evidence type="ECO:0000313" key="3">
    <source>
        <dbReference type="EMBL" id="PZX11796.1"/>
    </source>
</evidence>
<organism evidence="3 4">
    <name type="scientific">Breznakibacter xylanolyticus</name>
    <dbReference type="NCBI Taxonomy" id="990"/>
    <lineage>
        <taxon>Bacteria</taxon>
        <taxon>Pseudomonadati</taxon>
        <taxon>Bacteroidota</taxon>
        <taxon>Bacteroidia</taxon>
        <taxon>Marinilabiliales</taxon>
        <taxon>Marinilabiliaceae</taxon>
        <taxon>Breznakibacter</taxon>
    </lineage>
</organism>
<feature type="domain" description="WCX" evidence="2">
    <location>
        <begin position="221"/>
        <end position="296"/>
    </location>
</feature>
<sequence length="304" mass="35075">MSDQQKLRKMLEMLLLLSGNIRYTKAQLADKYDISERTVYRYLETFQEAGLVIRQEAGRVSIDRCQSEFKEISELLHFSEEEAYILGKAIHAIDDTTVIKSNLVKKLYSLYDFKRVAHTVVKRSHAENVHQVLEAIERRRQVRLLGYRSASSNGITDRLVEPFDFTTNYISVWCYEPVTGQNKLFKTSRIGRVEVTDEPWHHQAFHDAGFMDVFRISSGEQIPVRLELSLRAKSLLEEEYPLAEQFIQPVGNGRYLFEASVCSFDGVGRFVLGLCTEVRVLEPTALSLYLAEKIRQSFFGVDTR</sequence>
<keyword evidence="4" id="KW-1185">Reference proteome</keyword>
<dbReference type="Gene3D" id="1.10.10.10">
    <property type="entry name" value="Winged helix-like DNA-binding domain superfamily/Winged helix DNA-binding domain"/>
    <property type="match status" value="1"/>
</dbReference>
<dbReference type="InterPro" id="IPR013196">
    <property type="entry name" value="HTH_11"/>
</dbReference>
<accession>A0A2W7NF75</accession>
<dbReference type="AlphaFoldDB" id="A0A2W7NF75"/>
<reference evidence="3 4" key="1">
    <citation type="submission" date="2018-06" db="EMBL/GenBank/DDBJ databases">
        <title>Genomic Encyclopedia of Archaeal and Bacterial Type Strains, Phase II (KMG-II): from individual species to whole genera.</title>
        <authorList>
            <person name="Goeker M."/>
        </authorList>
    </citation>
    <scope>NUCLEOTIDE SEQUENCE [LARGE SCALE GENOMIC DNA]</scope>
    <source>
        <strain evidence="3 4">DSM 6779</strain>
    </source>
</reference>
<feature type="domain" description="Helix-turn-helix type 11" evidence="1">
    <location>
        <begin position="7"/>
        <end position="59"/>
    </location>
</feature>
<evidence type="ECO:0000313" key="4">
    <source>
        <dbReference type="Proteomes" id="UP000249239"/>
    </source>
</evidence>
<dbReference type="PANTHER" id="PTHR34580:SF1">
    <property type="entry name" value="PROTEIN PAFC"/>
    <property type="match status" value="1"/>
</dbReference>
<dbReference type="Pfam" id="PF08279">
    <property type="entry name" value="HTH_11"/>
    <property type="match status" value="1"/>
</dbReference>
<dbReference type="InterPro" id="IPR057727">
    <property type="entry name" value="WCX_dom"/>
</dbReference>
<name>A0A2W7NF75_9BACT</name>
<comment type="caution">
    <text evidence="3">The sequence shown here is derived from an EMBL/GenBank/DDBJ whole genome shotgun (WGS) entry which is preliminary data.</text>
</comment>
<keyword evidence="3" id="KW-0238">DNA-binding</keyword>
<dbReference type="InterPro" id="IPR028349">
    <property type="entry name" value="PafC-like"/>
</dbReference>
<dbReference type="GO" id="GO:0003677">
    <property type="term" value="F:DNA binding"/>
    <property type="evidence" value="ECO:0007669"/>
    <property type="project" value="UniProtKB-KW"/>
</dbReference>
<dbReference type="Proteomes" id="UP000249239">
    <property type="component" value="Unassembled WGS sequence"/>
</dbReference>
<protein>
    <submittedName>
        <fullName evidence="3">Putative DNA-binding transcriptional regulator YafY</fullName>
    </submittedName>
</protein>
<dbReference type="EMBL" id="QKZK01000036">
    <property type="protein sequence ID" value="PZX11796.1"/>
    <property type="molecule type" value="Genomic_DNA"/>
</dbReference>